<feature type="compositionally biased region" description="Basic and acidic residues" evidence="1">
    <location>
        <begin position="1"/>
        <end position="10"/>
    </location>
</feature>
<comment type="caution">
    <text evidence="3">The sequence shown here is derived from an EMBL/GenBank/DDBJ whole genome shotgun (WGS) entry which is preliminary data.</text>
</comment>
<reference evidence="3 4" key="1">
    <citation type="submission" date="2018-05" db="EMBL/GenBank/DDBJ databases">
        <title>Abyssibacter profundi OUC007T gen. nov., sp. nov, a marine bacterium isolated from seawater of the Mariana Trench.</title>
        <authorList>
            <person name="Zhou S."/>
        </authorList>
    </citation>
    <scope>NUCLEOTIDE SEQUENCE [LARGE SCALE GENOMIC DNA]</scope>
    <source>
        <strain evidence="3 4">OUC007</strain>
    </source>
</reference>
<keyword evidence="2" id="KW-1133">Transmembrane helix</keyword>
<keyword evidence="2" id="KW-0472">Membrane</keyword>
<dbReference type="RefSeq" id="WP_109719128.1">
    <property type="nucleotide sequence ID" value="NZ_QEQK01000003.1"/>
</dbReference>
<evidence type="ECO:0000256" key="1">
    <source>
        <dbReference type="SAM" id="MobiDB-lite"/>
    </source>
</evidence>
<evidence type="ECO:0000313" key="4">
    <source>
        <dbReference type="Proteomes" id="UP000251800"/>
    </source>
</evidence>
<dbReference type="AlphaFoldDB" id="A0A363UNM7"/>
<feature type="region of interest" description="Disordered" evidence="1">
    <location>
        <begin position="1"/>
        <end position="28"/>
    </location>
</feature>
<organism evidence="3 4">
    <name type="scientific">Abyssibacter profundi</name>
    <dbReference type="NCBI Taxonomy" id="2182787"/>
    <lineage>
        <taxon>Bacteria</taxon>
        <taxon>Pseudomonadati</taxon>
        <taxon>Pseudomonadota</taxon>
        <taxon>Gammaproteobacteria</taxon>
        <taxon>Chromatiales</taxon>
        <taxon>Oceanococcaceae</taxon>
        <taxon>Abyssibacter</taxon>
    </lineage>
</organism>
<accession>A0A363UNM7</accession>
<evidence type="ECO:0000313" key="3">
    <source>
        <dbReference type="EMBL" id="PWN57047.1"/>
    </source>
</evidence>
<keyword evidence="2" id="KW-0812">Transmembrane</keyword>
<sequence>MSEAFERELTSRLQALPACSPPSDGWERLQQRQRRRRSTPALAMAATVAGVAVLVAALWGEPDAIPTLRTSAPETTAVAASPNPLPTLIAQSQALEQQWRQRKVAMGQTPDSTRIQRLEKGLAMIDVQLNAAAPGSPEELALWRNRVQLMSALVASPQQDRGLRTASYEVPL</sequence>
<dbReference type="Proteomes" id="UP000251800">
    <property type="component" value="Unassembled WGS sequence"/>
</dbReference>
<name>A0A363UNM7_9GAMM</name>
<feature type="transmembrane region" description="Helical" evidence="2">
    <location>
        <begin position="41"/>
        <end position="60"/>
    </location>
</feature>
<proteinExistence type="predicted"/>
<evidence type="ECO:0000256" key="2">
    <source>
        <dbReference type="SAM" id="Phobius"/>
    </source>
</evidence>
<dbReference type="EMBL" id="QEQK01000003">
    <property type="protein sequence ID" value="PWN57047.1"/>
    <property type="molecule type" value="Genomic_DNA"/>
</dbReference>
<protein>
    <submittedName>
        <fullName evidence="3">Uncharacterized protein</fullName>
    </submittedName>
</protein>
<keyword evidence="4" id="KW-1185">Reference proteome</keyword>
<gene>
    <name evidence="3" type="ORF">DEH80_03665</name>
</gene>